<dbReference type="AlphaFoldDB" id="A0A6A6TGM6"/>
<protein>
    <submittedName>
        <fullName evidence="2">WLM-domain-containing protein</fullName>
    </submittedName>
</protein>
<dbReference type="GO" id="GO:0005634">
    <property type="term" value="C:nucleus"/>
    <property type="evidence" value="ECO:0007669"/>
    <property type="project" value="TreeGrafter"/>
</dbReference>
<dbReference type="PANTHER" id="PTHR46622">
    <property type="entry name" value="DNA-DEPENDENT METALLOPROTEASE WSS1"/>
    <property type="match status" value="1"/>
</dbReference>
<gene>
    <name evidence="2" type="ORF">K491DRAFT_690455</name>
</gene>
<dbReference type="InterPro" id="IPR053000">
    <property type="entry name" value="WSS1-like_metalloprotease"/>
</dbReference>
<dbReference type="Proteomes" id="UP000799324">
    <property type="component" value="Unassembled WGS sequence"/>
</dbReference>
<dbReference type="GO" id="GO:0006281">
    <property type="term" value="P:DNA repair"/>
    <property type="evidence" value="ECO:0007669"/>
    <property type="project" value="TreeGrafter"/>
</dbReference>
<dbReference type="GO" id="GO:0008237">
    <property type="term" value="F:metallopeptidase activity"/>
    <property type="evidence" value="ECO:0007669"/>
    <property type="project" value="TreeGrafter"/>
</dbReference>
<dbReference type="OrthoDB" id="261960at2759"/>
<evidence type="ECO:0000313" key="3">
    <source>
        <dbReference type="Proteomes" id="UP000799324"/>
    </source>
</evidence>
<evidence type="ECO:0000313" key="2">
    <source>
        <dbReference type="EMBL" id="KAF2658108.1"/>
    </source>
</evidence>
<name>A0A6A6TGM6_9PLEO</name>
<feature type="domain" description="WLM" evidence="1">
    <location>
        <begin position="1"/>
        <end position="98"/>
    </location>
</feature>
<sequence>MEARGLTVPKLEELDPSKYSARLLGLTLVTSKGWERTPTLISIRLREHKNSRGFLTSQTILDTMLHEMCHLKHGPHGLRFRMMWKELRAEFDDCEHAL</sequence>
<dbReference type="PANTHER" id="PTHR46622:SF1">
    <property type="entry name" value="DNA-DEPENDENT METALLOPROTEASE WSS1"/>
    <property type="match status" value="1"/>
</dbReference>
<dbReference type="InterPro" id="IPR013536">
    <property type="entry name" value="WLM_dom"/>
</dbReference>
<organism evidence="2 3">
    <name type="scientific">Lophiostoma macrostomum CBS 122681</name>
    <dbReference type="NCBI Taxonomy" id="1314788"/>
    <lineage>
        <taxon>Eukaryota</taxon>
        <taxon>Fungi</taxon>
        <taxon>Dikarya</taxon>
        <taxon>Ascomycota</taxon>
        <taxon>Pezizomycotina</taxon>
        <taxon>Dothideomycetes</taxon>
        <taxon>Pleosporomycetidae</taxon>
        <taxon>Pleosporales</taxon>
        <taxon>Lophiostomataceae</taxon>
        <taxon>Lophiostoma</taxon>
    </lineage>
</organism>
<reference evidence="2" key="1">
    <citation type="journal article" date="2020" name="Stud. Mycol.">
        <title>101 Dothideomycetes genomes: a test case for predicting lifestyles and emergence of pathogens.</title>
        <authorList>
            <person name="Haridas S."/>
            <person name="Albert R."/>
            <person name="Binder M."/>
            <person name="Bloem J."/>
            <person name="Labutti K."/>
            <person name="Salamov A."/>
            <person name="Andreopoulos B."/>
            <person name="Baker S."/>
            <person name="Barry K."/>
            <person name="Bills G."/>
            <person name="Bluhm B."/>
            <person name="Cannon C."/>
            <person name="Castanera R."/>
            <person name="Culley D."/>
            <person name="Daum C."/>
            <person name="Ezra D."/>
            <person name="Gonzalez J."/>
            <person name="Henrissat B."/>
            <person name="Kuo A."/>
            <person name="Liang C."/>
            <person name="Lipzen A."/>
            <person name="Lutzoni F."/>
            <person name="Magnuson J."/>
            <person name="Mondo S."/>
            <person name="Nolan M."/>
            <person name="Ohm R."/>
            <person name="Pangilinan J."/>
            <person name="Park H.-J."/>
            <person name="Ramirez L."/>
            <person name="Alfaro M."/>
            <person name="Sun H."/>
            <person name="Tritt A."/>
            <person name="Yoshinaga Y."/>
            <person name="Zwiers L.-H."/>
            <person name="Turgeon B."/>
            <person name="Goodwin S."/>
            <person name="Spatafora J."/>
            <person name="Crous P."/>
            <person name="Grigoriev I."/>
        </authorList>
    </citation>
    <scope>NUCLEOTIDE SEQUENCE</scope>
    <source>
        <strain evidence="2">CBS 122681</strain>
    </source>
</reference>
<dbReference type="PROSITE" id="PS51397">
    <property type="entry name" value="WLM"/>
    <property type="match status" value="1"/>
</dbReference>
<dbReference type="EMBL" id="MU004318">
    <property type="protein sequence ID" value="KAF2658108.1"/>
    <property type="molecule type" value="Genomic_DNA"/>
</dbReference>
<evidence type="ECO:0000259" key="1">
    <source>
        <dbReference type="PROSITE" id="PS51397"/>
    </source>
</evidence>
<proteinExistence type="predicted"/>
<dbReference type="Pfam" id="PF08325">
    <property type="entry name" value="WLM"/>
    <property type="match status" value="1"/>
</dbReference>
<keyword evidence="3" id="KW-1185">Reference proteome</keyword>
<accession>A0A6A6TGM6</accession>